<protein>
    <submittedName>
        <fullName evidence="1">DUF2255 family protein</fullName>
    </submittedName>
</protein>
<gene>
    <name evidence="1" type="ORF">QEZ40_001863</name>
</gene>
<evidence type="ECO:0000313" key="2">
    <source>
        <dbReference type="Proteomes" id="UP001223390"/>
    </source>
</evidence>
<accession>A0ABT7GUE8</accession>
<dbReference type="Proteomes" id="UP001223390">
    <property type="component" value="Unassembled WGS sequence"/>
</dbReference>
<dbReference type="RefSeq" id="WP_285343072.1">
    <property type="nucleotide sequence ID" value="NZ_JASITI010000017.1"/>
</dbReference>
<evidence type="ECO:0000313" key="1">
    <source>
        <dbReference type="EMBL" id="MDK9497208.1"/>
    </source>
</evidence>
<dbReference type="Pfam" id="PF10012">
    <property type="entry name" value="DUF2255"/>
    <property type="match status" value="1"/>
</dbReference>
<keyword evidence="2" id="KW-1185">Reference proteome</keyword>
<dbReference type="Gene3D" id="2.30.110.10">
    <property type="entry name" value="Electron Transport, Fmn-binding Protein, Chain A"/>
    <property type="match status" value="1"/>
</dbReference>
<name>A0ABT7GUE8_9ACTN</name>
<sequence>MDTFEEPMEIILWTRHADGRWSARPLWMVLVGDRAYVRSAFGRRSAWYRRVLEHADTRIESASGRLPVALRPVGDAGLVQQVSDAYRAKYGLCWPGPVASINGPEAAAATLCLTEAGQVPQLPA</sequence>
<proteinExistence type="predicted"/>
<dbReference type="InterPro" id="IPR016888">
    <property type="entry name" value="UCP028498"/>
</dbReference>
<organism evidence="1 2">
    <name type="scientific">Streptomyces katrae</name>
    <dbReference type="NCBI Taxonomy" id="68223"/>
    <lineage>
        <taxon>Bacteria</taxon>
        <taxon>Bacillati</taxon>
        <taxon>Actinomycetota</taxon>
        <taxon>Actinomycetes</taxon>
        <taxon>Kitasatosporales</taxon>
        <taxon>Streptomycetaceae</taxon>
        <taxon>Streptomyces</taxon>
    </lineage>
</organism>
<dbReference type="InterPro" id="IPR012349">
    <property type="entry name" value="Split_barrel_FMN-bd"/>
</dbReference>
<comment type="caution">
    <text evidence="1">The sequence shown here is derived from an EMBL/GenBank/DDBJ whole genome shotgun (WGS) entry which is preliminary data.</text>
</comment>
<dbReference type="EMBL" id="JASITI010000017">
    <property type="protein sequence ID" value="MDK9497208.1"/>
    <property type="molecule type" value="Genomic_DNA"/>
</dbReference>
<reference evidence="1 2" key="1">
    <citation type="submission" date="2023-05" db="EMBL/GenBank/DDBJ databases">
        <title>Sequencing and Assembly of Streptomyces sp. NP73.</title>
        <authorList>
            <person name="Konwar A.N."/>
            <person name="Saikia K."/>
            <person name="Thakur D."/>
        </authorList>
    </citation>
    <scope>NUCLEOTIDE SEQUENCE [LARGE SCALE GENOMIC DNA]</scope>
    <source>
        <strain evidence="1 2">NP73</strain>
    </source>
</reference>